<name>M1DP60_SOLTU</name>
<dbReference type="HOGENOM" id="CLU_2473381_0_0_1"/>
<protein>
    <submittedName>
        <fullName evidence="1">Uncharacterized protein</fullName>
    </submittedName>
</protein>
<dbReference type="AlphaFoldDB" id="M1DP60"/>
<dbReference type="Gramene" id="PGSC0003DMT400092138">
    <property type="protein sequence ID" value="PGSC0003DMT400092138"/>
    <property type="gene ID" value="PGSC0003DMG400041709"/>
</dbReference>
<dbReference type="Proteomes" id="UP000011115">
    <property type="component" value="Unassembled WGS sequence"/>
</dbReference>
<evidence type="ECO:0000313" key="1">
    <source>
        <dbReference type="EnsemblPlants" id="PGSC0003DMT400092138"/>
    </source>
</evidence>
<evidence type="ECO:0000313" key="2">
    <source>
        <dbReference type="Proteomes" id="UP000011115"/>
    </source>
</evidence>
<keyword evidence="2" id="KW-1185">Reference proteome</keyword>
<sequence>MLPLCQIYQREEVEDVKIVPAPKKDEMLVLRKHAKKPLVKVDSGRIFTSSDEPIGKDVTVAEDALIELENGGILSTSLEDLTLYWLIS</sequence>
<dbReference type="STRING" id="4113.M1DP60"/>
<reference evidence="2" key="1">
    <citation type="journal article" date="2011" name="Nature">
        <title>Genome sequence and analysis of the tuber crop potato.</title>
        <authorList>
            <consortium name="The Potato Genome Sequencing Consortium"/>
        </authorList>
    </citation>
    <scope>NUCLEOTIDE SEQUENCE [LARGE SCALE GENOMIC DNA]</scope>
    <source>
        <strain evidence="2">cv. DM1-3 516 R44</strain>
    </source>
</reference>
<reference evidence="1" key="2">
    <citation type="submission" date="2015-06" db="UniProtKB">
        <authorList>
            <consortium name="EnsemblPlants"/>
        </authorList>
    </citation>
    <scope>IDENTIFICATION</scope>
    <source>
        <strain evidence="1">DM1-3 516 R44</strain>
    </source>
</reference>
<dbReference type="EnsemblPlants" id="PGSC0003DMT400092138">
    <property type="protein sequence ID" value="PGSC0003DMT400092138"/>
    <property type="gene ID" value="PGSC0003DMG400041709"/>
</dbReference>
<accession>M1DP60</accession>
<dbReference type="PaxDb" id="4113-PGSC0003DMT400092138"/>
<dbReference type="InParanoid" id="M1DP60"/>
<organism evidence="1 2">
    <name type="scientific">Solanum tuberosum</name>
    <name type="common">Potato</name>
    <dbReference type="NCBI Taxonomy" id="4113"/>
    <lineage>
        <taxon>Eukaryota</taxon>
        <taxon>Viridiplantae</taxon>
        <taxon>Streptophyta</taxon>
        <taxon>Embryophyta</taxon>
        <taxon>Tracheophyta</taxon>
        <taxon>Spermatophyta</taxon>
        <taxon>Magnoliopsida</taxon>
        <taxon>eudicotyledons</taxon>
        <taxon>Gunneridae</taxon>
        <taxon>Pentapetalae</taxon>
        <taxon>asterids</taxon>
        <taxon>lamiids</taxon>
        <taxon>Solanales</taxon>
        <taxon>Solanaceae</taxon>
        <taxon>Solanoideae</taxon>
        <taxon>Solaneae</taxon>
        <taxon>Solanum</taxon>
    </lineage>
</organism>
<proteinExistence type="predicted"/>